<sequence length="104" mass="11895">MPTATLPDVEIDVDVESMINGAFEELECCSQHKEKVPCGGPIAGYQEYHTCVQGWLCKNHWEHGMKLYPIWRKKVEETGEIGCAHCLNRFTNIKSFIRLTKVPE</sequence>
<gene>
    <name evidence="1" type="primary">53</name>
    <name evidence="1" type="ORF">PBI_MRMAGOO_53</name>
</gene>
<protein>
    <submittedName>
        <fullName evidence="1">Uncharacterized protein</fullName>
    </submittedName>
</protein>
<proteinExistence type="predicted"/>
<organism evidence="1 2">
    <name type="scientific">Mycobacterium phage MrMagoo</name>
    <dbReference type="NCBI Taxonomy" id="1927020"/>
    <lineage>
        <taxon>Viruses</taxon>
        <taxon>Duplodnaviria</taxon>
        <taxon>Heunggongvirae</taxon>
        <taxon>Uroviricota</taxon>
        <taxon>Caudoviricetes</taxon>
        <taxon>Vilmaviridae</taxon>
        <taxon>Mclasvirinae</taxon>
        <taxon>Reyvirus</taxon>
        <taxon>Reyvirus mrmagoo</taxon>
    </lineage>
</organism>
<evidence type="ECO:0000313" key="1">
    <source>
        <dbReference type="EMBL" id="APQ42157.1"/>
    </source>
</evidence>
<name>A0A1L6BYI0_9CAUD</name>
<dbReference type="EMBL" id="KY223999">
    <property type="protein sequence ID" value="APQ42157.1"/>
    <property type="molecule type" value="Genomic_DNA"/>
</dbReference>
<dbReference type="Proteomes" id="UP000225965">
    <property type="component" value="Segment"/>
</dbReference>
<evidence type="ECO:0000313" key="2">
    <source>
        <dbReference type="Proteomes" id="UP000225965"/>
    </source>
</evidence>
<reference evidence="1 2" key="1">
    <citation type="submission" date="2016-11" db="EMBL/GenBank/DDBJ databases">
        <authorList>
            <person name="Brown T."/>
            <person name="Davidson K."/>
            <person name="Doll Z."/>
            <person name="Jansson R."/>
            <person name="Janyszek T."/>
            <person name="Lwin C."/>
            <person name="Patil S."/>
            <person name="Piper J."/>
            <person name="Rajendiran N."/>
            <person name="Rittenhouse N.L."/>
            <person name="Younker T.P."/>
            <person name="Zhang J."/>
            <person name="Garlena R.A."/>
            <person name="Russell D.A."/>
            <person name="Pope W.H."/>
            <person name="Jacobs-Sera D."/>
            <person name="Hatfull G.F."/>
        </authorList>
    </citation>
    <scope>NUCLEOTIDE SEQUENCE [LARGE SCALE GENOMIC DNA]</scope>
</reference>
<accession>A0A1L6BYI0</accession>
<keyword evidence="2" id="KW-1185">Reference proteome</keyword>
<dbReference type="RefSeq" id="YP_010013959.1">
    <property type="nucleotide sequence ID" value="NC_053515.1"/>
</dbReference>
<dbReference type="GeneID" id="63210617"/>
<dbReference type="KEGG" id="vg:63210617"/>